<accession>A0A8X6GUB0</accession>
<feature type="transmembrane region" description="Helical" evidence="2">
    <location>
        <begin position="278"/>
        <end position="303"/>
    </location>
</feature>
<feature type="region of interest" description="Disordered" evidence="1">
    <location>
        <begin position="328"/>
        <end position="347"/>
    </location>
</feature>
<keyword evidence="2" id="KW-0472">Membrane</keyword>
<evidence type="ECO:0000313" key="3">
    <source>
        <dbReference type="EMBL" id="GFQ73899.1"/>
    </source>
</evidence>
<dbReference type="EMBL" id="BMAO01021359">
    <property type="protein sequence ID" value="GFQ73899.1"/>
    <property type="molecule type" value="Genomic_DNA"/>
</dbReference>
<keyword evidence="4" id="KW-1185">Reference proteome</keyword>
<name>A0A8X6GUB0_TRICU</name>
<keyword evidence="2" id="KW-0812">Transmembrane</keyword>
<feature type="compositionally biased region" description="Polar residues" evidence="1">
    <location>
        <begin position="442"/>
        <end position="460"/>
    </location>
</feature>
<dbReference type="Proteomes" id="UP000887116">
    <property type="component" value="Unassembled WGS sequence"/>
</dbReference>
<organism evidence="3 4">
    <name type="scientific">Trichonephila clavata</name>
    <name type="common">Joro spider</name>
    <name type="synonym">Nephila clavata</name>
    <dbReference type="NCBI Taxonomy" id="2740835"/>
    <lineage>
        <taxon>Eukaryota</taxon>
        <taxon>Metazoa</taxon>
        <taxon>Ecdysozoa</taxon>
        <taxon>Arthropoda</taxon>
        <taxon>Chelicerata</taxon>
        <taxon>Arachnida</taxon>
        <taxon>Araneae</taxon>
        <taxon>Araneomorphae</taxon>
        <taxon>Entelegynae</taxon>
        <taxon>Araneoidea</taxon>
        <taxon>Nephilidae</taxon>
        <taxon>Trichonephila</taxon>
    </lineage>
</organism>
<evidence type="ECO:0000313" key="4">
    <source>
        <dbReference type="Proteomes" id="UP000887116"/>
    </source>
</evidence>
<evidence type="ECO:0000256" key="2">
    <source>
        <dbReference type="SAM" id="Phobius"/>
    </source>
</evidence>
<sequence>MKTTNSNGRDNSQDLPGYNGKLLSYLIPHRKSKYSKLPQRKFTPKIQQNYKNMLFKKRSSKKLPSSNTGSPHLETEKEVLRQIRDLLQNINEKIPSNLNTIKKTEAKHTQFKTQLLNSKIPKSQLKNGTLPQRFLPLKKNNNSQNLNSKIQESLLESKPSLFDNALYEMGNVLSVLSENKIDSLNKRNPLRKNHERNISTSVTERNQTDLNAGENEFSIPGQNTETKRALEALANALINNDNFETAMNSLSLNKKERFENSSITTDNLISKITRSNPYVSGFLIFLSLLAILLIIIVAIYSLSFWGRKWRRWRTTKFQKDEFHNTQNFSKQGRSESITTSGAKASSNTLNSTVCSYEDIKNIIQSAAFGDDFVAKKETIAELSKKVASEDYVSIEGFQNWNKNRKFSNEKPKYSQPMENKRTSKRKGSSFDFEPRKSRNKVSEQTPEPIISSNKQNSSGAESLEEKLTKATYSLG</sequence>
<reference evidence="3" key="1">
    <citation type="submission" date="2020-07" db="EMBL/GenBank/DDBJ databases">
        <title>Multicomponent nature underlies the extraordinary mechanical properties of spider dragline silk.</title>
        <authorList>
            <person name="Kono N."/>
            <person name="Nakamura H."/>
            <person name="Mori M."/>
            <person name="Yoshida Y."/>
            <person name="Ohtoshi R."/>
            <person name="Malay A.D."/>
            <person name="Moran D.A.P."/>
            <person name="Tomita M."/>
            <person name="Numata K."/>
            <person name="Arakawa K."/>
        </authorList>
    </citation>
    <scope>NUCLEOTIDE SEQUENCE</scope>
</reference>
<gene>
    <name evidence="3" type="ORF">TNCT_162151</name>
</gene>
<protein>
    <submittedName>
        <fullName evidence="3">Uncharacterized protein</fullName>
    </submittedName>
</protein>
<keyword evidence="2" id="KW-1133">Transmembrane helix</keyword>
<proteinExistence type="predicted"/>
<dbReference type="OrthoDB" id="6466150at2759"/>
<evidence type="ECO:0000256" key="1">
    <source>
        <dbReference type="SAM" id="MobiDB-lite"/>
    </source>
</evidence>
<feature type="region of interest" description="Disordered" evidence="1">
    <location>
        <begin position="404"/>
        <end position="475"/>
    </location>
</feature>
<dbReference type="AlphaFoldDB" id="A0A8X6GUB0"/>
<comment type="caution">
    <text evidence="3">The sequence shown here is derived from an EMBL/GenBank/DDBJ whole genome shotgun (WGS) entry which is preliminary data.</text>
</comment>